<keyword evidence="2" id="KW-0812">Transmembrane</keyword>
<keyword evidence="2" id="KW-0472">Membrane</keyword>
<evidence type="ECO:0000313" key="4">
    <source>
        <dbReference type="EMBL" id="TFE89708.1"/>
    </source>
</evidence>
<proteinExistence type="predicted"/>
<feature type="transmembrane region" description="Helical" evidence="2">
    <location>
        <begin position="346"/>
        <end position="368"/>
    </location>
</feature>
<feature type="transmembrane region" description="Helical" evidence="2">
    <location>
        <begin position="241"/>
        <end position="274"/>
    </location>
</feature>
<feature type="region of interest" description="Disordered" evidence="1">
    <location>
        <begin position="179"/>
        <end position="203"/>
    </location>
</feature>
<feature type="transmembrane region" description="Helical" evidence="2">
    <location>
        <begin position="148"/>
        <end position="167"/>
    </location>
</feature>
<dbReference type="RefSeq" id="WP_134750892.1">
    <property type="nucleotide sequence ID" value="NZ_MYFO02000006.1"/>
</dbReference>
<dbReference type="Proteomes" id="UP000298246">
    <property type="component" value="Unassembled WGS sequence"/>
</dbReference>
<evidence type="ECO:0000259" key="3">
    <source>
        <dbReference type="Pfam" id="PF07670"/>
    </source>
</evidence>
<accession>A0A4Y8Q688</accession>
<dbReference type="AlphaFoldDB" id="A0A4Y8Q688"/>
<feature type="compositionally biased region" description="Low complexity" evidence="1">
    <location>
        <begin position="179"/>
        <end position="190"/>
    </location>
</feature>
<dbReference type="NCBIfam" id="TIGR02871">
    <property type="entry name" value="spore_ylbJ"/>
    <property type="match status" value="1"/>
</dbReference>
<organism evidence="4 5">
    <name type="scientific">Paenibacillus athensensis</name>
    <dbReference type="NCBI Taxonomy" id="1967502"/>
    <lineage>
        <taxon>Bacteria</taxon>
        <taxon>Bacillati</taxon>
        <taxon>Bacillota</taxon>
        <taxon>Bacilli</taxon>
        <taxon>Bacillales</taxon>
        <taxon>Paenibacillaceae</taxon>
        <taxon>Paenibacillus</taxon>
    </lineage>
</organism>
<dbReference type="InterPro" id="IPR011642">
    <property type="entry name" value="Gate_dom"/>
</dbReference>
<evidence type="ECO:0000313" key="5">
    <source>
        <dbReference type="Proteomes" id="UP000298246"/>
    </source>
</evidence>
<sequence>MPKRSLWPALTLSLTVLSIVLCLLIFPQEALRAAVRGVAIWWDVLFPALFPFFVISEMLLGFGIVHFFGTVLDPMMRPVFRIPGIGGFVMAMGFASGYPVGARLTAQLFEQRLVTREEGERLVAFTTSSDPIFLIGAVAVGFFHDASLAPVLAAAHYGAAMLVGLLMRYHGRGRSAHGSAEAAAAPGAEPLTAQPQGAPDAPPVRPRGSIWLRGLRAMHAARLLDGRPLGVLVAQAIRQSLGLIFVVGGLVVFFSVVLEVLTAAGAMRALFYGIRTLLMTTGLPDALSQAVVSGLFEVTLGAKAAGAADAAPAVGKVAIAAFVLSWAGLSVHAQVMSLLSQTNLRYAPFAVARLAHGLLAAALVLALWRPMRGAGAALSVFLPKEAVSTPYTGWLPWVIPTGAAVFAAALAALLLLYIGRALLKMMYEKVGGTR</sequence>
<keyword evidence="5" id="KW-1185">Reference proteome</keyword>
<feature type="transmembrane region" description="Helical" evidence="2">
    <location>
        <begin position="397"/>
        <end position="419"/>
    </location>
</feature>
<protein>
    <submittedName>
        <fullName evidence="4">Sporulation integral membrane protein YlbJ</fullName>
    </submittedName>
</protein>
<dbReference type="EMBL" id="MYFO01000006">
    <property type="protein sequence ID" value="TFE89708.1"/>
    <property type="molecule type" value="Genomic_DNA"/>
</dbReference>
<comment type="caution">
    <text evidence="4">The sequence shown here is derived from an EMBL/GenBank/DDBJ whole genome shotgun (WGS) entry which is preliminary data.</text>
</comment>
<dbReference type="OrthoDB" id="1645614at2"/>
<dbReference type="Pfam" id="PF07670">
    <property type="entry name" value="Gate"/>
    <property type="match status" value="1"/>
</dbReference>
<reference evidence="4 5" key="1">
    <citation type="submission" date="2017-03" db="EMBL/GenBank/DDBJ databases">
        <title>Isolation of Levoglucosan Utilizing Bacteria.</title>
        <authorList>
            <person name="Arya A.S."/>
        </authorList>
    </citation>
    <scope>NUCLEOTIDE SEQUENCE [LARGE SCALE GENOMIC DNA]</scope>
    <source>
        <strain evidence="4 5">MEC069</strain>
    </source>
</reference>
<gene>
    <name evidence="4" type="ORF">B5M42_06335</name>
</gene>
<dbReference type="InterPro" id="IPR014226">
    <property type="entry name" value="Spore_IM_YlbJ"/>
</dbReference>
<feature type="transmembrane region" description="Helical" evidence="2">
    <location>
        <begin position="317"/>
        <end position="339"/>
    </location>
</feature>
<name>A0A4Y8Q688_9BACL</name>
<feature type="transmembrane region" description="Helical" evidence="2">
    <location>
        <begin position="6"/>
        <end position="26"/>
    </location>
</feature>
<feature type="transmembrane region" description="Helical" evidence="2">
    <location>
        <begin position="122"/>
        <end position="142"/>
    </location>
</feature>
<feature type="transmembrane region" description="Helical" evidence="2">
    <location>
        <begin position="38"/>
        <end position="68"/>
    </location>
</feature>
<feature type="domain" description="Nucleoside transporter/FeoB GTPase Gate" evidence="3">
    <location>
        <begin position="45"/>
        <end position="118"/>
    </location>
</feature>
<keyword evidence="2" id="KW-1133">Transmembrane helix</keyword>
<feature type="transmembrane region" description="Helical" evidence="2">
    <location>
        <begin position="80"/>
        <end position="101"/>
    </location>
</feature>
<evidence type="ECO:0000256" key="2">
    <source>
        <dbReference type="SAM" id="Phobius"/>
    </source>
</evidence>
<evidence type="ECO:0000256" key="1">
    <source>
        <dbReference type="SAM" id="MobiDB-lite"/>
    </source>
</evidence>